<comment type="subunit">
    <text evidence="3">Homotrimer.</text>
</comment>
<dbReference type="PANTHER" id="PTHR30246">
    <property type="entry name" value="2-KETO-3-DEOXY-6-PHOSPHOGLUCONATE ALDOLASE"/>
    <property type="match status" value="1"/>
</dbReference>
<sequence length="214" mass="22695">MNKLRVLSNLQSQKVVAVIRTDTVDQAVKVADACISGGMKAIELTYSIPHVEEAVEILNKKYVDDQEVTVGVGTVLDAYTARQAIFAGASFIVGPSFDAETAKLCNLYQVPYMPGCLTVTEIKEAMEAGADVVKIFPGSNVSPGFLKAVHAPIPQANMMPTGGVSLDNMVEWFKNGAVAVGIGGNLVAPAKTGDYGKITELAKQYVEKVKEASV</sequence>
<dbReference type="Gene3D" id="3.20.20.70">
    <property type="entry name" value="Aldolase class I"/>
    <property type="match status" value="1"/>
</dbReference>
<evidence type="ECO:0000256" key="1">
    <source>
        <dbReference type="ARBA" id="ARBA00004761"/>
    </source>
</evidence>
<keyword evidence="5" id="KW-0119">Carbohydrate metabolism</keyword>
<dbReference type="Proteomes" id="UP000480246">
    <property type="component" value="Unassembled WGS sequence"/>
</dbReference>
<comment type="caution">
    <text evidence="6">The sequence shown here is derived from an EMBL/GenBank/DDBJ whole genome shotgun (WGS) entry which is preliminary data.</text>
</comment>
<dbReference type="EC" id="4.1.2.14" evidence="6"/>
<evidence type="ECO:0000256" key="5">
    <source>
        <dbReference type="ARBA" id="ARBA00023277"/>
    </source>
</evidence>
<accession>A0A7C8KUM1</accession>
<dbReference type="AlphaFoldDB" id="A0A7C8KUM1"/>
<dbReference type="RefSeq" id="WP_153402613.1">
    <property type="nucleotide sequence ID" value="NZ_ML762428.1"/>
</dbReference>
<dbReference type="PANTHER" id="PTHR30246:SF1">
    <property type="entry name" value="2-DEHYDRO-3-DEOXY-6-PHOSPHOGALACTONATE ALDOLASE-RELATED"/>
    <property type="match status" value="1"/>
</dbReference>
<organism evidence="6 7">
    <name type="scientific">Gracilibacillus oryzae</name>
    <dbReference type="NCBI Taxonomy" id="1672701"/>
    <lineage>
        <taxon>Bacteria</taxon>
        <taxon>Bacillati</taxon>
        <taxon>Bacillota</taxon>
        <taxon>Bacilli</taxon>
        <taxon>Bacillales</taxon>
        <taxon>Bacillaceae</taxon>
        <taxon>Gracilibacillus</taxon>
    </lineage>
</organism>
<evidence type="ECO:0000256" key="2">
    <source>
        <dbReference type="ARBA" id="ARBA00006906"/>
    </source>
</evidence>
<evidence type="ECO:0000256" key="3">
    <source>
        <dbReference type="ARBA" id="ARBA00011233"/>
    </source>
</evidence>
<dbReference type="GO" id="GO:0008675">
    <property type="term" value="F:2-dehydro-3-deoxy-phosphogluconate aldolase activity"/>
    <property type="evidence" value="ECO:0007669"/>
    <property type="project" value="UniProtKB-EC"/>
</dbReference>
<evidence type="ECO:0000256" key="4">
    <source>
        <dbReference type="ARBA" id="ARBA00023239"/>
    </source>
</evidence>
<evidence type="ECO:0000313" key="6">
    <source>
        <dbReference type="EMBL" id="KAB8137589.1"/>
    </source>
</evidence>
<comment type="similarity">
    <text evidence="2">Belongs to the KHG/KDPG aldolase family.</text>
</comment>
<gene>
    <name evidence="6" type="primary">eda</name>
    <name evidence="6" type="ORF">F9U64_08720</name>
</gene>
<comment type="pathway">
    <text evidence="1">Carbohydrate acid metabolism.</text>
</comment>
<dbReference type="InterPro" id="IPR013785">
    <property type="entry name" value="Aldolase_TIM"/>
</dbReference>
<dbReference type="InterPro" id="IPR000887">
    <property type="entry name" value="Aldlse_KDPG_KHG"/>
</dbReference>
<proteinExistence type="inferred from homology"/>
<dbReference type="EMBL" id="WEID01000040">
    <property type="protein sequence ID" value="KAB8137589.1"/>
    <property type="molecule type" value="Genomic_DNA"/>
</dbReference>
<dbReference type="NCBIfam" id="TIGR01182">
    <property type="entry name" value="eda"/>
    <property type="match status" value="1"/>
</dbReference>
<name>A0A7C8KUM1_9BACI</name>
<keyword evidence="4 6" id="KW-0456">Lyase</keyword>
<dbReference type="GO" id="GO:0008700">
    <property type="term" value="F:(R,S)-4-hydroxy-2-oxoglutarate aldolase activity"/>
    <property type="evidence" value="ECO:0007669"/>
    <property type="project" value="UniProtKB-EC"/>
</dbReference>
<dbReference type="NCBIfam" id="NF005119">
    <property type="entry name" value="PRK06552.1"/>
    <property type="match status" value="1"/>
</dbReference>
<reference evidence="6 7" key="1">
    <citation type="submission" date="2019-10" db="EMBL/GenBank/DDBJ databases">
        <title>Gracilibacillus sp. nov. isolated from rice seeds.</title>
        <authorList>
            <person name="He S."/>
        </authorList>
    </citation>
    <scope>NUCLEOTIDE SEQUENCE [LARGE SCALE GENOMIC DNA]</scope>
    <source>
        <strain evidence="6 7">TD8</strain>
    </source>
</reference>
<dbReference type="Pfam" id="PF01081">
    <property type="entry name" value="Aldolase"/>
    <property type="match status" value="1"/>
</dbReference>
<protein>
    <submittedName>
        <fullName evidence="6">Bifunctional 4-hydroxy-2-oxoglutarate aldolase/2-dehydro-3-deoxy-phosphogluconate aldolase</fullName>
        <ecNumber evidence="6">4.1.2.14</ecNumber>
        <ecNumber evidence="6">4.1.3.16</ecNumber>
    </submittedName>
</protein>
<dbReference type="OrthoDB" id="9802667at2"/>
<dbReference type="CDD" id="cd00452">
    <property type="entry name" value="KDPG_aldolase"/>
    <property type="match status" value="1"/>
</dbReference>
<keyword evidence="7" id="KW-1185">Reference proteome</keyword>
<dbReference type="SUPFAM" id="SSF51569">
    <property type="entry name" value="Aldolase"/>
    <property type="match status" value="1"/>
</dbReference>
<evidence type="ECO:0000313" key="7">
    <source>
        <dbReference type="Proteomes" id="UP000480246"/>
    </source>
</evidence>
<dbReference type="EC" id="4.1.3.16" evidence="6"/>